<feature type="region of interest" description="Disordered" evidence="1">
    <location>
        <begin position="207"/>
        <end position="258"/>
    </location>
</feature>
<organism evidence="3 4">
    <name type="scientific">Amaricoccus macauensis</name>
    <dbReference type="NCBI Taxonomy" id="57001"/>
    <lineage>
        <taxon>Bacteria</taxon>
        <taxon>Pseudomonadati</taxon>
        <taxon>Pseudomonadota</taxon>
        <taxon>Alphaproteobacteria</taxon>
        <taxon>Rhodobacterales</taxon>
        <taxon>Paracoccaceae</taxon>
        <taxon>Amaricoccus</taxon>
    </lineage>
</organism>
<evidence type="ECO:0000313" key="4">
    <source>
        <dbReference type="Proteomes" id="UP000549457"/>
    </source>
</evidence>
<proteinExistence type="predicted"/>
<evidence type="ECO:0000256" key="1">
    <source>
        <dbReference type="SAM" id="MobiDB-lite"/>
    </source>
</evidence>
<feature type="domain" description="Phage MuF C-terminal" evidence="2">
    <location>
        <begin position="74"/>
        <end position="171"/>
    </location>
</feature>
<name>A0A840SKA4_9RHOB</name>
<reference evidence="3 4" key="1">
    <citation type="submission" date="2020-08" db="EMBL/GenBank/DDBJ databases">
        <title>Genomic Encyclopedia of Type Strains, Phase IV (KMG-IV): sequencing the most valuable type-strain genomes for metagenomic binning, comparative biology and taxonomic classification.</title>
        <authorList>
            <person name="Goeker M."/>
        </authorList>
    </citation>
    <scope>NUCLEOTIDE SEQUENCE [LARGE SCALE GENOMIC DNA]</scope>
    <source>
        <strain evidence="3 4">DSM 101730</strain>
    </source>
</reference>
<dbReference type="EMBL" id="JACHFM010000001">
    <property type="protein sequence ID" value="MBB5221075.1"/>
    <property type="molecule type" value="Genomic_DNA"/>
</dbReference>
<protein>
    <recommendedName>
        <fullName evidence="2">Phage MuF C-terminal domain-containing protein</fullName>
    </recommendedName>
</protein>
<dbReference type="InterPro" id="IPR041131">
    <property type="entry name" value="MuF_C"/>
</dbReference>
<sequence>MQDDGLFGDPDGRGDMFDTPFAKGRPLSAWGQRLLTALRSGEDANTLTIGDVPEILRAFGGRGKSLVVAIGKLRKVLKDHRDVRPETFLSLPELLARPVYILRNRGDERSGDLMLVTRAETEDGDVIVAIIKRSGKDDVGTASTVLVTVYDKQDIAGTIDRAARYNDILFVWAEREGNGYRHIGADSLNASLSDTIKRLRVASSIRTPRSVFKRGQPSNETGGSSARSRHDQSRAGSPRSSGKVADPDGEIKERRTTLGGRVAYEPTSEFDAKAKVIVAALQRRLDSLKLSGLKVGIAQRLFVRDEDGNVIELDGYADPQRGLVAVALAATRGTDITLGHEALHVLKGLGLFRDAEWAALVKAARADTDRMDRARLEYKELSEAEQIEEVIADMLGEWWAGRSPVPKGFLRTAYERLRAFIEALGRALRGQGFHTWESVFRSVERGDVGRRYKVGKPIGNGSGVAVVGEAKGRDGILAYHGSPHDFDRFDISKIGSGEGAQVRARALLRGERGGGSVVSGHAGGTGLQRPAARWRDAVRCARRG</sequence>
<accession>A0A840SKA4</accession>
<feature type="compositionally biased region" description="Basic and acidic residues" evidence="1">
    <location>
        <begin position="245"/>
        <end position="256"/>
    </location>
</feature>
<dbReference type="RefSeq" id="WP_184147480.1">
    <property type="nucleotide sequence ID" value="NZ_JACHFM010000001.1"/>
</dbReference>
<comment type="caution">
    <text evidence="3">The sequence shown here is derived from an EMBL/GenBank/DDBJ whole genome shotgun (WGS) entry which is preliminary data.</text>
</comment>
<dbReference type="AlphaFoldDB" id="A0A840SKA4"/>
<keyword evidence="4" id="KW-1185">Reference proteome</keyword>
<gene>
    <name evidence="3" type="ORF">HNP73_000996</name>
</gene>
<evidence type="ECO:0000313" key="3">
    <source>
        <dbReference type="EMBL" id="MBB5221075.1"/>
    </source>
</evidence>
<dbReference type="Proteomes" id="UP000549457">
    <property type="component" value="Unassembled WGS sequence"/>
</dbReference>
<evidence type="ECO:0000259" key="2">
    <source>
        <dbReference type="Pfam" id="PF18819"/>
    </source>
</evidence>
<dbReference type="Pfam" id="PF18819">
    <property type="entry name" value="MuF_C"/>
    <property type="match status" value="1"/>
</dbReference>
<feature type="compositionally biased region" description="Polar residues" evidence="1">
    <location>
        <begin position="216"/>
        <end position="226"/>
    </location>
</feature>